<organism evidence="15 16">
    <name type="scientific">Raphidocelis subcapitata</name>
    <dbReference type="NCBI Taxonomy" id="307507"/>
    <lineage>
        <taxon>Eukaryota</taxon>
        <taxon>Viridiplantae</taxon>
        <taxon>Chlorophyta</taxon>
        <taxon>core chlorophytes</taxon>
        <taxon>Chlorophyceae</taxon>
        <taxon>CS clade</taxon>
        <taxon>Sphaeropleales</taxon>
        <taxon>Selenastraceae</taxon>
        <taxon>Raphidocelis</taxon>
    </lineage>
</organism>
<dbReference type="GO" id="GO:0019853">
    <property type="term" value="P:L-ascorbic acid biosynthetic process"/>
    <property type="evidence" value="ECO:0007669"/>
    <property type="project" value="UniProtKB-KW"/>
</dbReference>
<evidence type="ECO:0000256" key="8">
    <source>
        <dbReference type="ARBA" id="ARBA00022723"/>
    </source>
</evidence>
<sequence>MCAITGLGVKSRSLSTSDLAQLANGAPDAVVQLETAGAQLQPGLRRQSDSAPYDSISHPIKRTRSEQSLLTAGALAGDGGAAAVSAPPPLPLPLRPWPRPMLCDDGSDVEGPDAAAAAAIAAAAAAVRGGGGGRGGWCASLPVVMSDYGSSTNSLGSLDSDLTRPLSAAAPPHGAAPATPPHGKPGGGGGGGVTYIQAVGSAASLQHAALGRAVELSPVAASLIYRGGGAGAERPGPAAPGAAAAPRFAPPPLISPAHAAGAAPGQDCAAALATTAAAAFGVRGGRGRAGAPGGALGGRPMQQQQQQQQQQQEEEAEGEKRLLPSASLPSLPPCIPETEGWDFDRRQRAVRSAAPSSRGGSGSSSFGRRRSSIEASLPWRARLDSAIAAVESVAADEPLVPRRGSAADLLPPASASAAAAAAAAAAKPAAGPPPRPPSYDAAEAARRRSGAAAAAAAAAAVAEPAAEPAAEPVQGRSSTESDGDGDGGAAAPPAAAERGAGGRTSSSSSRSVSPGSGRVGRVRRNSAMNPPGYYSRPELGGNAAFELFLRLNRARQTYDFAKRQAQEFAELDCGELTVWEALDALNSLREYEAGLVPASEGLEPGMPLKEHALQVAELCRLAFPDKEWLHLVGLLHGLGKLLAHPDFGSQPQWAVAGETYPLGCRFAPQVGHHELFSANPDRRRRAFASANGVYSPGCGLKEVYMSWGAPEYLYLVMVLNQVALPEEALFVLRYQKFYSLTRPGGAYGELLSPEDGAAVPLLAAFQRLAVYRRVELPDAALRGRELYDYYDGLIAKYVGHDKLFW</sequence>
<feature type="binding site" evidence="13">
    <location>
        <position position="636"/>
    </location>
    <ligand>
        <name>Fe cation</name>
        <dbReference type="ChEBI" id="CHEBI:24875"/>
        <label>1</label>
    </ligand>
</feature>
<comment type="similarity">
    <text evidence="3">Belongs to the myo-inositol oxygenase family.</text>
</comment>
<dbReference type="SUPFAM" id="SSF109604">
    <property type="entry name" value="HD-domain/PDEase-like"/>
    <property type="match status" value="1"/>
</dbReference>
<dbReference type="STRING" id="307507.A0A2V0PBA3"/>
<keyword evidence="8 13" id="KW-0479">Metal-binding</keyword>
<keyword evidence="10 13" id="KW-0408">Iron</keyword>
<dbReference type="GO" id="GO:0005737">
    <property type="term" value="C:cytoplasm"/>
    <property type="evidence" value="ECO:0007669"/>
    <property type="project" value="UniProtKB-SubCell"/>
</dbReference>
<reference evidence="15 16" key="1">
    <citation type="journal article" date="2018" name="Sci. Rep.">
        <title>Raphidocelis subcapitata (=Pseudokirchneriella subcapitata) provides an insight into genome evolution and environmental adaptations in the Sphaeropleales.</title>
        <authorList>
            <person name="Suzuki S."/>
            <person name="Yamaguchi H."/>
            <person name="Nakajima N."/>
            <person name="Kawachi M."/>
        </authorList>
    </citation>
    <scope>NUCLEOTIDE SEQUENCE [LARGE SCALE GENOMIC DNA]</scope>
    <source>
        <strain evidence="15 16">NIES-35</strain>
    </source>
</reference>
<feature type="region of interest" description="Disordered" evidence="14">
    <location>
        <begin position="156"/>
        <end position="191"/>
    </location>
</feature>
<dbReference type="UniPathway" id="UPA00111">
    <property type="reaction ID" value="UER00527"/>
</dbReference>
<feature type="region of interest" description="Disordered" evidence="14">
    <location>
        <begin position="283"/>
        <end position="378"/>
    </location>
</feature>
<dbReference type="EC" id="1.13.99.1" evidence="4"/>
<keyword evidence="16" id="KW-1185">Reference proteome</keyword>
<protein>
    <recommendedName>
        <fullName evidence="5">Inositol oxygenase</fullName>
        <ecNumber evidence="4">1.13.99.1</ecNumber>
    </recommendedName>
    <alternativeName>
        <fullName evidence="11">Myo-inositol oxygenase</fullName>
    </alternativeName>
</protein>
<dbReference type="InParanoid" id="A0A2V0PBA3"/>
<dbReference type="OrthoDB" id="5151075at2759"/>
<feature type="binding site" evidence="13">
    <location>
        <position position="611"/>
    </location>
    <ligand>
        <name>Fe cation</name>
        <dbReference type="ChEBI" id="CHEBI:24875"/>
        <label>1</label>
    </ligand>
</feature>
<accession>A0A2V0PBA3</accession>
<evidence type="ECO:0000256" key="5">
    <source>
        <dbReference type="ARBA" id="ARBA00019269"/>
    </source>
</evidence>
<feature type="compositionally biased region" description="Low complexity" evidence="14">
    <location>
        <begin position="350"/>
        <end position="366"/>
    </location>
</feature>
<name>A0A2V0PBA3_9CHLO</name>
<comment type="caution">
    <text evidence="15">The sequence shown here is derived from an EMBL/GenBank/DDBJ whole genome shotgun (WGS) entry which is preliminary data.</text>
</comment>
<feature type="compositionally biased region" description="Low complexity" evidence="14">
    <location>
        <begin position="168"/>
        <end position="177"/>
    </location>
</feature>
<dbReference type="Proteomes" id="UP000247498">
    <property type="component" value="Unassembled WGS sequence"/>
</dbReference>
<comment type="cofactor">
    <cofactor evidence="13">
        <name>Fe cation</name>
        <dbReference type="ChEBI" id="CHEBI:24875"/>
    </cofactor>
    <text evidence="13">Binds 2 iron ions per subunit.</text>
</comment>
<dbReference type="Pfam" id="PF05153">
    <property type="entry name" value="MIOX"/>
    <property type="match status" value="1"/>
</dbReference>
<keyword evidence="6" id="KW-0963">Cytoplasm</keyword>
<evidence type="ECO:0000313" key="16">
    <source>
        <dbReference type="Proteomes" id="UP000247498"/>
    </source>
</evidence>
<dbReference type="AlphaFoldDB" id="A0A2V0PBA3"/>
<evidence type="ECO:0000256" key="9">
    <source>
        <dbReference type="ARBA" id="ARBA00023002"/>
    </source>
</evidence>
<comment type="subcellular location">
    <subcellularLocation>
        <location evidence="1">Cytoplasm</location>
    </subcellularLocation>
</comment>
<dbReference type="PANTHER" id="PTHR12588">
    <property type="entry name" value="MYOINOSITOL OXYGENASE"/>
    <property type="match status" value="1"/>
</dbReference>
<evidence type="ECO:0000256" key="13">
    <source>
        <dbReference type="PIRSR" id="PIRSR607828-2"/>
    </source>
</evidence>
<gene>
    <name evidence="15" type="ORF">Rsub_10331</name>
</gene>
<dbReference type="EMBL" id="BDRX01000093">
    <property type="protein sequence ID" value="GBF97144.1"/>
    <property type="molecule type" value="Genomic_DNA"/>
</dbReference>
<evidence type="ECO:0000256" key="14">
    <source>
        <dbReference type="SAM" id="MobiDB-lite"/>
    </source>
</evidence>
<comment type="pathway">
    <text evidence="2">Polyol metabolism; myo-inositol degradation into D-glucuronate; D-glucuronate from myo-inositol: step 1/1.</text>
</comment>
<comment type="catalytic activity">
    <reaction evidence="12">
        <text>myo-inositol + O2 = D-glucuronate + H2O + H(+)</text>
        <dbReference type="Rhea" id="RHEA:23696"/>
        <dbReference type="ChEBI" id="CHEBI:15377"/>
        <dbReference type="ChEBI" id="CHEBI:15378"/>
        <dbReference type="ChEBI" id="CHEBI:15379"/>
        <dbReference type="ChEBI" id="CHEBI:17268"/>
        <dbReference type="ChEBI" id="CHEBI:58720"/>
        <dbReference type="EC" id="1.13.99.1"/>
    </reaction>
</comment>
<dbReference type="PANTHER" id="PTHR12588:SF0">
    <property type="entry name" value="INOSITOL OXYGENASE"/>
    <property type="match status" value="1"/>
</dbReference>
<dbReference type="GO" id="GO:0005506">
    <property type="term" value="F:iron ion binding"/>
    <property type="evidence" value="ECO:0007669"/>
    <property type="project" value="InterPro"/>
</dbReference>
<feature type="region of interest" description="Disordered" evidence="14">
    <location>
        <begin position="462"/>
        <end position="535"/>
    </location>
</feature>
<evidence type="ECO:0000256" key="12">
    <source>
        <dbReference type="ARBA" id="ARBA00048271"/>
    </source>
</evidence>
<feature type="region of interest" description="Disordered" evidence="14">
    <location>
        <begin position="393"/>
        <end position="446"/>
    </location>
</feature>
<evidence type="ECO:0000256" key="7">
    <source>
        <dbReference type="ARBA" id="ARBA00022644"/>
    </source>
</evidence>
<dbReference type="InterPro" id="IPR007828">
    <property type="entry name" value="Inositol_oxygenase"/>
</dbReference>
<keyword evidence="7" id="KW-0060">Ascorbate biosynthesis</keyword>
<feature type="compositionally biased region" description="Low complexity" evidence="14">
    <location>
        <begin position="462"/>
        <end position="480"/>
    </location>
</feature>
<feature type="compositionally biased region" description="Gly residues" evidence="14">
    <location>
        <begin position="283"/>
        <end position="297"/>
    </location>
</feature>
<feature type="compositionally biased region" description="Low complexity" evidence="14">
    <location>
        <begin position="298"/>
        <end position="311"/>
    </location>
</feature>
<dbReference type="PRINTS" id="PR01511">
    <property type="entry name" value="KV14CHANNEL"/>
</dbReference>
<evidence type="ECO:0000256" key="6">
    <source>
        <dbReference type="ARBA" id="ARBA00022490"/>
    </source>
</evidence>
<feature type="compositionally biased region" description="Low complexity" evidence="14">
    <location>
        <begin position="406"/>
        <end position="429"/>
    </location>
</feature>
<dbReference type="GO" id="GO:0019310">
    <property type="term" value="P:inositol catabolic process"/>
    <property type="evidence" value="ECO:0007669"/>
    <property type="project" value="InterPro"/>
</dbReference>
<dbReference type="InterPro" id="IPR020467">
    <property type="entry name" value="K_chnl_volt-dep_Kv1.4"/>
</dbReference>
<evidence type="ECO:0000256" key="4">
    <source>
        <dbReference type="ARBA" id="ARBA00011919"/>
    </source>
</evidence>
<evidence type="ECO:0000313" key="15">
    <source>
        <dbReference type="EMBL" id="GBF97144.1"/>
    </source>
</evidence>
<dbReference type="GO" id="GO:0050113">
    <property type="term" value="F:inositol oxygenase activity"/>
    <property type="evidence" value="ECO:0007669"/>
    <property type="project" value="UniProtKB-EC"/>
</dbReference>
<evidence type="ECO:0000256" key="1">
    <source>
        <dbReference type="ARBA" id="ARBA00004496"/>
    </source>
</evidence>
<evidence type="ECO:0000256" key="3">
    <source>
        <dbReference type="ARBA" id="ARBA00005286"/>
    </source>
</evidence>
<feature type="compositionally biased region" description="Low complexity" evidence="14">
    <location>
        <begin position="489"/>
        <end position="516"/>
    </location>
</feature>
<evidence type="ECO:0000256" key="2">
    <source>
        <dbReference type="ARBA" id="ARBA00005167"/>
    </source>
</evidence>
<evidence type="ECO:0000256" key="11">
    <source>
        <dbReference type="ARBA" id="ARBA00029668"/>
    </source>
</evidence>
<evidence type="ECO:0000256" key="10">
    <source>
        <dbReference type="ARBA" id="ARBA00023004"/>
    </source>
</evidence>
<proteinExistence type="inferred from homology"/>
<keyword evidence="9" id="KW-0560">Oxidoreductase</keyword>